<comment type="caution">
    <text evidence="1">The sequence shown here is derived from an EMBL/GenBank/DDBJ whole genome shotgun (WGS) entry which is preliminary data.</text>
</comment>
<reference evidence="1" key="1">
    <citation type="submission" date="2023-08" db="EMBL/GenBank/DDBJ databases">
        <authorList>
            <person name="Chen Y."/>
            <person name="Shah S."/>
            <person name="Dougan E. K."/>
            <person name="Thang M."/>
            <person name="Chan C."/>
        </authorList>
    </citation>
    <scope>NUCLEOTIDE SEQUENCE</scope>
</reference>
<evidence type="ECO:0000313" key="1">
    <source>
        <dbReference type="EMBL" id="CAJ1394958.1"/>
    </source>
</evidence>
<protein>
    <submittedName>
        <fullName evidence="1">Uncharacterized protein</fullName>
    </submittedName>
</protein>
<name>A0AA36NA78_9DINO</name>
<organism evidence="1 2">
    <name type="scientific">Effrenium voratum</name>
    <dbReference type="NCBI Taxonomy" id="2562239"/>
    <lineage>
        <taxon>Eukaryota</taxon>
        <taxon>Sar</taxon>
        <taxon>Alveolata</taxon>
        <taxon>Dinophyceae</taxon>
        <taxon>Suessiales</taxon>
        <taxon>Symbiodiniaceae</taxon>
        <taxon>Effrenium</taxon>
    </lineage>
</organism>
<dbReference type="EMBL" id="CAUJNA010003001">
    <property type="protein sequence ID" value="CAJ1394958.1"/>
    <property type="molecule type" value="Genomic_DNA"/>
</dbReference>
<keyword evidence="2" id="KW-1185">Reference proteome</keyword>
<accession>A0AA36NA78</accession>
<gene>
    <name evidence="1" type="ORF">EVOR1521_LOCUS19506</name>
</gene>
<sequence>MKDWGFALRPWKSAHLASESVIIHGTQGLVMGLAYFDDVAGIQRKAEYAMGFVKSHEGTVRINLHHSHFPNYTEIRKLQVLSTRAPIQKYQVLQAQKDWGDGMVDLGRYGRTVLENEEKDRLEKFVGVHPEHKKNRTTLWRKAADFVDKLYGFNEAQVLLKVTEASPSTRFRTTRLGAVSWLIGNDLDFPADRGFALRPWNQVRFENADVSIQGERAQAQHVLAG</sequence>
<evidence type="ECO:0000313" key="2">
    <source>
        <dbReference type="Proteomes" id="UP001178507"/>
    </source>
</evidence>
<dbReference type="AlphaFoldDB" id="A0AA36NA78"/>
<proteinExistence type="predicted"/>
<dbReference type="Proteomes" id="UP001178507">
    <property type="component" value="Unassembled WGS sequence"/>
</dbReference>